<dbReference type="Pfam" id="PF13639">
    <property type="entry name" value="zf-RING_2"/>
    <property type="match status" value="1"/>
</dbReference>
<dbReference type="GO" id="GO:0008270">
    <property type="term" value="F:zinc ion binding"/>
    <property type="evidence" value="ECO:0007669"/>
    <property type="project" value="UniProtKB-KW"/>
</dbReference>
<organism evidence="6 7">
    <name type="scientific">Plenodomus tracheiphilus IPT5</name>
    <dbReference type="NCBI Taxonomy" id="1408161"/>
    <lineage>
        <taxon>Eukaryota</taxon>
        <taxon>Fungi</taxon>
        <taxon>Dikarya</taxon>
        <taxon>Ascomycota</taxon>
        <taxon>Pezizomycotina</taxon>
        <taxon>Dothideomycetes</taxon>
        <taxon>Pleosporomycetidae</taxon>
        <taxon>Pleosporales</taxon>
        <taxon>Pleosporineae</taxon>
        <taxon>Leptosphaeriaceae</taxon>
        <taxon>Plenodomus</taxon>
    </lineage>
</organism>
<evidence type="ECO:0000256" key="4">
    <source>
        <dbReference type="PROSITE-ProRule" id="PRU00175"/>
    </source>
</evidence>
<dbReference type="InterPro" id="IPR001841">
    <property type="entry name" value="Znf_RING"/>
</dbReference>
<feature type="domain" description="RING-type" evidence="5">
    <location>
        <begin position="31"/>
        <end position="85"/>
    </location>
</feature>
<dbReference type="PANTHER" id="PTHR22763">
    <property type="entry name" value="RING ZINC FINGER PROTEIN"/>
    <property type="match status" value="1"/>
</dbReference>
<dbReference type="EMBL" id="MU006295">
    <property type="protein sequence ID" value="KAF2853445.1"/>
    <property type="molecule type" value="Genomic_DNA"/>
</dbReference>
<keyword evidence="1" id="KW-0479">Metal-binding</keyword>
<name>A0A6A7BG34_9PLEO</name>
<evidence type="ECO:0000256" key="1">
    <source>
        <dbReference type="ARBA" id="ARBA00022723"/>
    </source>
</evidence>
<protein>
    <recommendedName>
        <fullName evidence="5">RING-type domain-containing protein</fullName>
    </recommendedName>
</protein>
<dbReference type="GO" id="GO:0012505">
    <property type="term" value="C:endomembrane system"/>
    <property type="evidence" value="ECO:0007669"/>
    <property type="project" value="TreeGrafter"/>
</dbReference>
<dbReference type="SMART" id="SM00184">
    <property type="entry name" value="RING"/>
    <property type="match status" value="1"/>
</dbReference>
<reference evidence="6" key="1">
    <citation type="submission" date="2020-01" db="EMBL/GenBank/DDBJ databases">
        <authorList>
            <consortium name="DOE Joint Genome Institute"/>
            <person name="Haridas S."/>
            <person name="Albert R."/>
            <person name="Binder M."/>
            <person name="Bloem J."/>
            <person name="Labutti K."/>
            <person name="Salamov A."/>
            <person name="Andreopoulos B."/>
            <person name="Baker S.E."/>
            <person name="Barry K."/>
            <person name="Bills G."/>
            <person name="Bluhm B.H."/>
            <person name="Cannon C."/>
            <person name="Castanera R."/>
            <person name="Culley D.E."/>
            <person name="Daum C."/>
            <person name="Ezra D."/>
            <person name="Gonzalez J.B."/>
            <person name="Henrissat B."/>
            <person name="Kuo A."/>
            <person name="Liang C."/>
            <person name="Lipzen A."/>
            <person name="Lutzoni F."/>
            <person name="Magnuson J."/>
            <person name="Mondo S."/>
            <person name="Nolan M."/>
            <person name="Ohm R."/>
            <person name="Pangilinan J."/>
            <person name="Park H.-J."/>
            <person name="Ramirez L."/>
            <person name="Alfaro M."/>
            <person name="Sun H."/>
            <person name="Tritt A."/>
            <person name="Yoshinaga Y."/>
            <person name="Zwiers L.-H."/>
            <person name="Turgeon B.G."/>
            <person name="Goodwin S.B."/>
            <person name="Spatafora J.W."/>
            <person name="Crous P.W."/>
            <person name="Grigoriev I.V."/>
        </authorList>
    </citation>
    <scope>NUCLEOTIDE SEQUENCE</scope>
    <source>
        <strain evidence="6">IPT5</strain>
    </source>
</reference>
<dbReference type="SUPFAM" id="SSF57850">
    <property type="entry name" value="RING/U-box"/>
    <property type="match status" value="1"/>
</dbReference>
<keyword evidence="2 4" id="KW-0863">Zinc-finger</keyword>
<sequence length="155" mass="17048">MSYPSERSRTEALAAFTTTLHPSTIPADADCPICLESLASTTGYTQAQALVASEDWAIRTRCGHTVHHACLLRWTDEATSCPYCRQNLFRVSVLRTRGEESAAAAAGAAGSAEKRRFAVPFEDGEFEISEALYLEWFAGCRSEEEFEEARGFKVA</sequence>
<evidence type="ECO:0000256" key="3">
    <source>
        <dbReference type="ARBA" id="ARBA00022833"/>
    </source>
</evidence>
<keyword evidence="7" id="KW-1185">Reference proteome</keyword>
<evidence type="ECO:0000256" key="2">
    <source>
        <dbReference type="ARBA" id="ARBA00022771"/>
    </source>
</evidence>
<dbReference type="Gene3D" id="3.30.40.10">
    <property type="entry name" value="Zinc/RING finger domain, C3HC4 (zinc finger)"/>
    <property type="match status" value="1"/>
</dbReference>
<dbReference type="Proteomes" id="UP000799423">
    <property type="component" value="Unassembled WGS sequence"/>
</dbReference>
<gene>
    <name evidence="6" type="ORF">T440DRAFT_306160</name>
</gene>
<dbReference type="OrthoDB" id="3785807at2759"/>
<dbReference type="PROSITE" id="PS50089">
    <property type="entry name" value="ZF_RING_2"/>
    <property type="match status" value="1"/>
</dbReference>
<keyword evidence="3" id="KW-0862">Zinc</keyword>
<dbReference type="AlphaFoldDB" id="A0A6A7BG34"/>
<evidence type="ECO:0000259" key="5">
    <source>
        <dbReference type="PROSITE" id="PS50089"/>
    </source>
</evidence>
<dbReference type="InterPro" id="IPR013083">
    <property type="entry name" value="Znf_RING/FYVE/PHD"/>
</dbReference>
<accession>A0A6A7BG34</accession>
<proteinExistence type="predicted"/>
<evidence type="ECO:0000313" key="6">
    <source>
        <dbReference type="EMBL" id="KAF2853445.1"/>
    </source>
</evidence>
<evidence type="ECO:0000313" key="7">
    <source>
        <dbReference type="Proteomes" id="UP000799423"/>
    </source>
</evidence>
<dbReference type="PANTHER" id="PTHR22763:SF162">
    <property type="entry name" value="TRANSMEMBRANE E3 UBIQUITIN-PROTEIN LIGASE 1"/>
    <property type="match status" value="1"/>
</dbReference>
<dbReference type="GO" id="GO:0061630">
    <property type="term" value="F:ubiquitin protein ligase activity"/>
    <property type="evidence" value="ECO:0007669"/>
    <property type="project" value="TreeGrafter"/>
</dbReference>
<dbReference type="GO" id="GO:0043161">
    <property type="term" value="P:proteasome-mediated ubiquitin-dependent protein catabolic process"/>
    <property type="evidence" value="ECO:0007669"/>
    <property type="project" value="TreeGrafter"/>
</dbReference>
<dbReference type="InterPro" id="IPR050731">
    <property type="entry name" value="HRD1_E3_ubiq-ligases"/>
</dbReference>